<organism evidence="3 4">
    <name type="scientific">Pleuronectes platessa</name>
    <name type="common">European plaice</name>
    <dbReference type="NCBI Taxonomy" id="8262"/>
    <lineage>
        <taxon>Eukaryota</taxon>
        <taxon>Metazoa</taxon>
        <taxon>Chordata</taxon>
        <taxon>Craniata</taxon>
        <taxon>Vertebrata</taxon>
        <taxon>Euteleostomi</taxon>
        <taxon>Actinopterygii</taxon>
        <taxon>Neopterygii</taxon>
        <taxon>Teleostei</taxon>
        <taxon>Neoteleostei</taxon>
        <taxon>Acanthomorphata</taxon>
        <taxon>Carangaria</taxon>
        <taxon>Pleuronectiformes</taxon>
        <taxon>Pleuronectoidei</taxon>
        <taxon>Pleuronectidae</taxon>
        <taxon>Pleuronectes</taxon>
    </lineage>
</organism>
<protein>
    <submittedName>
        <fullName evidence="3">Uncharacterized protein</fullName>
    </submittedName>
</protein>
<keyword evidence="2" id="KW-0472">Membrane</keyword>
<reference evidence="3" key="1">
    <citation type="submission" date="2020-03" db="EMBL/GenBank/DDBJ databases">
        <authorList>
            <person name="Weist P."/>
        </authorList>
    </citation>
    <scope>NUCLEOTIDE SEQUENCE</scope>
</reference>
<feature type="transmembrane region" description="Helical" evidence="2">
    <location>
        <begin position="6"/>
        <end position="29"/>
    </location>
</feature>
<evidence type="ECO:0000256" key="2">
    <source>
        <dbReference type="SAM" id="Phobius"/>
    </source>
</evidence>
<dbReference type="Proteomes" id="UP001153269">
    <property type="component" value="Unassembled WGS sequence"/>
</dbReference>
<gene>
    <name evidence="3" type="ORF">PLEPLA_LOCUS11451</name>
</gene>
<name>A0A9N7U2M0_PLEPL</name>
<keyword evidence="2" id="KW-1133">Transmembrane helix</keyword>
<keyword evidence="4" id="KW-1185">Reference proteome</keyword>
<evidence type="ECO:0000256" key="1">
    <source>
        <dbReference type="SAM" id="MobiDB-lite"/>
    </source>
</evidence>
<comment type="caution">
    <text evidence="3">The sequence shown here is derived from an EMBL/GenBank/DDBJ whole genome shotgun (WGS) entry which is preliminary data.</text>
</comment>
<proteinExistence type="predicted"/>
<keyword evidence="2" id="KW-0812">Transmembrane</keyword>
<dbReference type="AlphaFoldDB" id="A0A9N7U2M0"/>
<sequence length="121" mass="13574">TEGQMLLALRAYCFMAFCGNVVVPTTALIRSQSHAWVRERSETGGVRRNTGGIASPQEFNQKEEICQRVHTPYTDTERRTQTDTNAQDMNISRSVCSDSWGLKCSQKKQSERSSLSRCPLG</sequence>
<evidence type="ECO:0000313" key="4">
    <source>
        <dbReference type="Proteomes" id="UP001153269"/>
    </source>
</evidence>
<dbReference type="EMBL" id="CADEAL010000663">
    <property type="protein sequence ID" value="CAB1423531.1"/>
    <property type="molecule type" value="Genomic_DNA"/>
</dbReference>
<evidence type="ECO:0000313" key="3">
    <source>
        <dbReference type="EMBL" id="CAB1423531.1"/>
    </source>
</evidence>
<feature type="region of interest" description="Disordered" evidence="1">
    <location>
        <begin position="39"/>
        <end position="90"/>
    </location>
</feature>
<feature type="non-terminal residue" evidence="3">
    <location>
        <position position="121"/>
    </location>
</feature>
<accession>A0A9N7U2M0</accession>